<dbReference type="EMBL" id="FNID01000013">
    <property type="protein sequence ID" value="SDN19388.1"/>
    <property type="molecule type" value="Genomic_DNA"/>
</dbReference>
<dbReference type="GO" id="GO:0009306">
    <property type="term" value="P:protein secretion"/>
    <property type="evidence" value="ECO:0007669"/>
    <property type="project" value="InterPro"/>
</dbReference>
<dbReference type="STRING" id="258515.SAMN05192585_11329"/>
<keyword evidence="1" id="KW-0969">Cilium</keyword>
<keyword evidence="1" id="KW-0966">Cell projection</keyword>
<gene>
    <name evidence="1" type="ORF">SAMN05192585_11329</name>
</gene>
<dbReference type="Gene3D" id="3.40.1690.10">
    <property type="entry name" value="secretion proteins EscU"/>
    <property type="match status" value="1"/>
</dbReference>
<sequence length="104" mass="11351">MSERKQSKAGNKAVALKYNVQTDAAPIIVASGYGYVAEKIIDLADQSGIPVYRDDTTANMLAMLEIGSNVPPELFEIVAAIYIDLLRMSDELKKNIPKPLAKPE</sequence>
<dbReference type="GO" id="GO:0005886">
    <property type="term" value="C:plasma membrane"/>
    <property type="evidence" value="ECO:0007669"/>
    <property type="project" value="TreeGrafter"/>
</dbReference>
<dbReference type="RefSeq" id="WP_092639629.1">
    <property type="nucleotide sequence ID" value="NZ_FNID01000013.1"/>
</dbReference>
<keyword evidence="1" id="KW-0282">Flagellum</keyword>
<dbReference type="PANTHER" id="PTHR30531">
    <property type="entry name" value="FLAGELLAR BIOSYNTHETIC PROTEIN FLHB"/>
    <property type="match status" value="1"/>
</dbReference>
<dbReference type="InterPro" id="IPR006135">
    <property type="entry name" value="T3SS_substrate_exporter"/>
</dbReference>
<keyword evidence="2" id="KW-1185">Reference proteome</keyword>
<accession>A0A1G9ZDF1</accession>
<name>A0A1G9ZDF1_9FIRM</name>
<dbReference type="OrthoDB" id="9810419at2"/>
<dbReference type="PANTHER" id="PTHR30531:SF12">
    <property type="entry name" value="FLAGELLAR BIOSYNTHETIC PROTEIN FLHB"/>
    <property type="match status" value="1"/>
</dbReference>
<dbReference type="Proteomes" id="UP000199182">
    <property type="component" value="Unassembled WGS sequence"/>
</dbReference>
<dbReference type="SUPFAM" id="SSF160544">
    <property type="entry name" value="EscU C-terminal domain-like"/>
    <property type="match status" value="1"/>
</dbReference>
<dbReference type="Pfam" id="PF01312">
    <property type="entry name" value="Bac_export_2"/>
    <property type="match status" value="1"/>
</dbReference>
<organism evidence="1 2">
    <name type="scientific">Acetanaerobacterium elongatum</name>
    <dbReference type="NCBI Taxonomy" id="258515"/>
    <lineage>
        <taxon>Bacteria</taxon>
        <taxon>Bacillati</taxon>
        <taxon>Bacillota</taxon>
        <taxon>Clostridia</taxon>
        <taxon>Eubacteriales</taxon>
        <taxon>Oscillospiraceae</taxon>
        <taxon>Acetanaerobacterium</taxon>
    </lineage>
</organism>
<evidence type="ECO:0000313" key="2">
    <source>
        <dbReference type="Proteomes" id="UP000199182"/>
    </source>
</evidence>
<evidence type="ECO:0000313" key="1">
    <source>
        <dbReference type="EMBL" id="SDN19388.1"/>
    </source>
</evidence>
<proteinExistence type="predicted"/>
<protein>
    <submittedName>
        <fullName evidence="1">Flagellar biosynthesis protein</fullName>
    </submittedName>
</protein>
<dbReference type="InterPro" id="IPR029025">
    <property type="entry name" value="T3SS_substrate_exporter_C"/>
</dbReference>
<reference evidence="1 2" key="1">
    <citation type="submission" date="2016-10" db="EMBL/GenBank/DDBJ databases">
        <authorList>
            <person name="de Groot N.N."/>
        </authorList>
    </citation>
    <scope>NUCLEOTIDE SEQUENCE [LARGE SCALE GENOMIC DNA]</scope>
    <source>
        <strain evidence="1 2">CGMCC 1.5012</strain>
    </source>
</reference>
<dbReference type="AlphaFoldDB" id="A0A1G9ZDF1"/>